<feature type="region of interest" description="Disordered" evidence="2">
    <location>
        <begin position="307"/>
        <end position="329"/>
    </location>
</feature>
<evidence type="ECO:0000313" key="4">
    <source>
        <dbReference type="Proteomes" id="UP001176961"/>
    </source>
</evidence>
<evidence type="ECO:0000256" key="2">
    <source>
        <dbReference type="SAM" id="MobiDB-lite"/>
    </source>
</evidence>
<gene>
    <name evidence="3" type="ORF">CYNAS_LOCUS20632</name>
</gene>
<feature type="compositionally biased region" description="Basic and acidic residues" evidence="2">
    <location>
        <begin position="523"/>
        <end position="549"/>
    </location>
</feature>
<dbReference type="EMBL" id="CATQJL010000316">
    <property type="protein sequence ID" value="CAJ0608649.1"/>
    <property type="molecule type" value="Genomic_DNA"/>
</dbReference>
<comment type="caution">
    <text evidence="3">The sequence shown here is derived from an EMBL/GenBank/DDBJ whole genome shotgun (WGS) entry which is preliminary data.</text>
</comment>
<protein>
    <submittedName>
        <fullName evidence="3">Uncharacterized protein</fullName>
    </submittedName>
</protein>
<accession>A0AA36HD72</accession>
<dbReference type="AlphaFoldDB" id="A0AA36HD72"/>
<feature type="compositionally biased region" description="Basic and acidic residues" evidence="2">
    <location>
        <begin position="501"/>
        <end position="513"/>
    </location>
</feature>
<evidence type="ECO:0000313" key="3">
    <source>
        <dbReference type="EMBL" id="CAJ0608649.1"/>
    </source>
</evidence>
<organism evidence="3 4">
    <name type="scientific">Cylicocyclus nassatus</name>
    <name type="common">Nematode worm</name>
    <dbReference type="NCBI Taxonomy" id="53992"/>
    <lineage>
        <taxon>Eukaryota</taxon>
        <taxon>Metazoa</taxon>
        <taxon>Ecdysozoa</taxon>
        <taxon>Nematoda</taxon>
        <taxon>Chromadorea</taxon>
        <taxon>Rhabditida</taxon>
        <taxon>Rhabditina</taxon>
        <taxon>Rhabditomorpha</taxon>
        <taxon>Strongyloidea</taxon>
        <taxon>Strongylidae</taxon>
        <taxon>Cylicocyclus</taxon>
    </lineage>
</organism>
<dbReference type="Proteomes" id="UP001176961">
    <property type="component" value="Unassembled WGS sequence"/>
</dbReference>
<sequence length="658" mass="76151">MSSQAMVDQVFRSIASERKRIPTWDVESILTRAVYRALSSNGQFSQALDHPPINVDKCLTTTDAQLQLKLVAEKLCKRVERRYEKKLLQQRERDRAEIARKLSEIRNEYAEQVDVKRRDLDRERVRLEESYVEKERNLRHKLEMQLAEKESALEITRKSLENRLAELNMNKEHLDRIKAEFHTKFASDVEKLNEEWERLSAKREELRVVFKEEFEEEQHHMKEKLVELENENIVLRKRLSENGTDLFEMRSKLSKMATLEEDLQFANEKLRREAEENHRLSRSKFEAERLKEENIFLKEEIERLTTATRQQSASVPAQSSSKPSDDLQQSKIRELKTIIRMMNDRITSLTSERDYLREMLRDAKRQFSRETVGLKQIGLERITLRSRRLLRDTDSSEDTSMSSSAVSECASDLRTIKERFATLENMAKTLDTTIDCVAAARSMTHDPLVSSPEPNVSENYDDFCRSLKRSGNLYSSPVKNVAKEIVALRLHHEIPNTAEVPKPEEQRMRDELTPRAVTLASRDSVREVVQESPADRNPQEDTPFSDHHSSKAPSEPPDQAASFAERLRARSEATRKLNFSQEFEERSLPIARKSISSGEGITALDSYLALFTTNSAAEIQNDSKNLKTAKLPSSNDIPFEVEDVQVDKPGAVEDEIDW</sequence>
<keyword evidence="1" id="KW-0175">Coiled coil</keyword>
<feature type="region of interest" description="Disordered" evidence="2">
    <location>
        <begin position="496"/>
        <end position="562"/>
    </location>
</feature>
<feature type="compositionally biased region" description="Low complexity" evidence="2">
    <location>
        <begin position="310"/>
        <end position="322"/>
    </location>
</feature>
<evidence type="ECO:0000256" key="1">
    <source>
        <dbReference type="SAM" id="Coils"/>
    </source>
</evidence>
<name>A0AA36HD72_CYLNA</name>
<reference evidence="3" key="1">
    <citation type="submission" date="2023-07" db="EMBL/GenBank/DDBJ databases">
        <authorList>
            <consortium name="CYATHOMIX"/>
        </authorList>
    </citation>
    <scope>NUCLEOTIDE SEQUENCE</scope>
    <source>
        <strain evidence="3">N/A</strain>
    </source>
</reference>
<feature type="coiled-coil region" evidence="1">
    <location>
        <begin position="88"/>
        <end position="307"/>
    </location>
</feature>
<proteinExistence type="predicted"/>
<keyword evidence="4" id="KW-1185">Reference proteome</keyword>